<dbReference type="GO" id="GO:0004343">
    <property type="term" value="F:glucosamine 6-phosphate N-acetyltransferase activity"/>
    <property type="evidence" value="ECO:0007669"/>
    <property type="project" value="TreeGrafter"/>
</dbReference>
<dbReference type="AlphaFoldDB" id="A0A2U8DYJ5"/>
<proteinExistence type="predicted"/>
<dbReference type="EMBL" id="CP020953">
    <property type="protein sequence ID" value="AWI07729.1"/>
    <property type="molecule type" value="Genomic_DNA"/>
</dbReference>
<reference evidence="3" key="1">
    <citation type="submission" date="2017-04" db="EMBL/GenBank/DDBJ databases">
        <authorList>
            <person name="Song Y."/>
            <person name="Cho B.-K."/>
        </authorList>
    </citation>
    <scope>NUCLEOTIDE SEQUENCE [LARGE SCALE GENOMIC DNA]</scope>
    <source>
        <strain evidence="3">SL1</strain>
    </source>
</reference>
<protein>
    <submittedName>
        <fullName evidence="2">N-acetyltransferase</fullName>
    </submittedName>
</protein>
<feature type="domain" description="N-acetyltransferase" evidence="1">
    <location>
        <begin position="10"/>
        <end position="153"/>
    </location>
</feature>
<name>A0A2U8DYJ5_9CLOT</name>
<dbReference type="PROSITE" id="PS51186">
    <property type="entry name" value="GNAT"/>
    <property type="match status" value="1"/>
</dbReference>
<evidence type="ECO:0000313" key="3">
    <source>
        <dbReference type="Proteomes" id="UP000244910"/>
    </source>
</evidence>
<dbReference type="Pfam" id="PF00583">
    <property type="entry name" value="Acetyltransf_1"/>
    <property type="match status" value="1"/>
</dbReference>
<keyword evidence="3" id="KW-1185">Reference proteome</keyword>
<dbReference type="OrthoDB" id="9789603at2"/>
<accession>A0A2U8DYJ5</accession>
<dbReference type="Gene3D" id="3.40.630.30">
    <property type="match status" value="1"/>
</dbReference>
<dbReference type="CDD" id="cd04301">
    <property type="entry name" value="NAT_SF"/>
    <property type="match status" value="1"/>
</dbReference>
<dbReference type="KEGG" id="cdrk:B9W14_07545"/>
<dbReference type="Proteomes" id="UP000244910">
    <property type="component" value="Chromosome"/>
</dbReference>
<gene>
    <name evidence="2" type="ORF">B9W14_07545</name>
</gene>
<evidence type="ECO:0000313" key="2">
    <source>
        <dbReference type="EMBL" id="AWI07729.1"/>
    </source>
</evidence>
<sequence>MEKGCEINLITIGRITYDDLNDLSNLYEELLNKKADFKKFKNKFEFIDSNKNYILIGAKDDNNNLVGSLLGIICQDLGGDCKPFMVIENVIVKNNCRRMGIGKVLMSFIEGIARREDCYFTMLVSAFSRKGAHKFYESIGYDNDVVKGFKKYL</sequence>
<organism evidence="2 3">
    <name type="scientific">Clostridium drakei</name>
    <dbReference type="NCBI Taxonomy" id="332101"/>
    <lineage>
        <taxon>Bacteria</taxon>
        <taxon>Bacillati</taxon>
        <taxon>Bacillota</taxon>
        <taxon>Clostridia</taxon>
        <taxon>Eubacteriales</taxon>
        <taxon>Clostridiaceae</taxon>
        <taxon>Clostridium</taxon>
    </lineage>
</organism>
<dbReference type="InterPro" id="IPR039143">
    <property type="entry name" value="GNPNAT1-like"/>
</dbReference>
<dbReference type="SUPFAM" id="SSF55729">
    <property type="entry name" value="Acyl-CoA N-acyltransferases (Nat)"/>
    <property type="match status" value="1"/>
</dbReference>
<evidence type="ECO:0000259" key="1">
    <source>
        <dbReference type="PROSITE" id="PS51186"/>
    </source>
</evidence>
<dbReference type="PANTHER" id="PTHR13355:SF11">
    <property type="entry name" value="GLUCOSAMINE 6-PHOSPHATE N-ACETYLTRANSFERASE"/>
    <property type="match status" value="1"/>
</dbReference>
<dbReference type="InterPro" id="IPR016181">
    <property type="entry name" value="Acyl_CoA_acyltransferase"/>
</dbReference>
<keyword evidence="2" id="KW-0808">Transferase</keyword>
<dbReference type="InterPro" id="IPR000182">
    <property type="entry name" value="GNAT_dom"/>
</dbReference>
<dbReference type="PANTHER" id="PTHR13355">
    <property type="entry name" value="GLUCOSAMINE 6-PHOSPHATE N-ACETYLTRANSFERASE"/>
    <property type="match status" value="1"/>
</dbReference>